<evidence type="ECO:0008006" key="3">
    <source>
        <dbReference type="Google" id="ProtNLM"/>
    </source>
</evidence>
<gene>
    <name evidence="1" type="ORF">JFN90_06310</name>
</gene>
<keyword evidence="2" id="KW-1185">Reference proteome</keyword>
<reference evidence="1 2" key="1">
    <citation type="submission" date="2020-12" db="EMBL/GenBank/DDBJ databases">
        <title>Geomonas sp. Red259, isolated from paddy soil.</title>
        <authorList>
            <person name="Xu Z."/>
            <person name="Zhang Z."/>
            <person name="Masuda Y."/>
            <person name="Itoh H."/>
            <person name="Senoo K."/>
        </authorList>
    </citation>
    <scope>NUCLEOTIDE SEQUENCE [LARGE SCALE GENOMIC DNA]</scope>
    <source>
        <strain evidence="1 2">Red259</strain>
    </source>
</reference>
<evidence type="ECO:0000313" key="2">
    <source>
        <dbReference type="Proteomes" id="UP000641025"/>
    </source>
</evidence>
<sequence>MSHEEIVTQLSVRMTDVVANPSEIVFAVTMRDVLSEIAHRMRDQALTLTVADLLAARDEVRTAFAHHLDERDYIQLGLDVWDVTRTL</sequence>
<name>A0ABS0YPC9_9BACT</name>
<dbReference type="RefSeq" id="WP_199394250.1">
    <property type="nucleotide sequence ID" value="NZ_JAEMHK010000003.1"/>
</dbReference>
<comment type="caution">
    <text evidence="1">The sequence shown here is derived from an EMBL/GenBank/DDBJ whole genome shotgun (WGS) entry which is preliminary data.</text>
</comment>
<dbReference type="EMBL" id="JAEMHK010000003">
    <property type="protein sequence ID" value="MBJ6799748.1"/>
    <property type="molecule type" value="Genomic_DNA"/>
</dbReference>
<evidence type="ECO:0000313" key="1">
    <source>
        <dbReference type="EMBL" id="MBJ6799748.1"/>
    </source>
</evidence>
<protein>
    <recommendedName>
        <fullName evidence="3">DUF507 family protein</fullName>
    </recommendedName>
</protein>
<organism evidence="1 2">
    <name type="scientific">Geomonas propionica</name>
    <dbReference type="NCBI Taxonomy" id="2798582"/>
    <lineage>
        <taxon>Bacteria</taxon>
        <taxon>Pseudomonadati</taxon>
        <taxon>Thermodesulfobacteriota</taxon>
        <taxon>Desulfuromonadia</taxon>
        <taxon>Geobacterales</taxon>
        <taxon>Geobacteraceae</taxon>
        <taxon>Geomonas</taxon>
    </lineage>
</organism>
<proteinExistence type="predicted"/>
<accession>A0ABS0YPC9</accession>
<dbReference type="Proteomes" id="UP000641025">
    <property type="component" value="Unassembled WGS sequence"/>
</dbReference>